<accession>A0A2K2TIX0</accession>
<dbReference type="EMBL" id="POTQ01000009">
    <property type="protein sequence ID" value="PNV57964.1"/>
    <property type="molecule type" value="Genomic_DNA"/>
</dbReference>
<sequence>MSTQTLATEARELLSQVTTGPDALESYINRSAELIGYGNTNRILLSKMDGAKNFATQAKFERDSEFKRVNWDQLHGVEVIVPSRGTKGGPVSFTTGKMYSAEEIGQRYPALAERAMQVAQRRNTFRNQERDDRLHQTTSTLKKFRVKQPKWIKDPVKRTEAHITQYLVFANSGLTDRPFKFSQAEREALGNMTTKEIGNLFSNATKTAKKLDYQVTQTFMQQVRNQNRQKGQQHGPKTQQLSFQPKKER</sequence>
<protein>
    <submittedName>
        <fullName evidence="2">Uncharacterized protein</fullName>
    </submittedName>
</protein>
<evidence type="ECO:0000256" key="1">
    <source>
        <dbReference type="SAM" id="MobiDB-lite"/>
    </source>
</evidence>
<dbReference type="RefSeq" id="WP_021350028.1">
    <property type="nucleotide sequence ID" value="NZ_JAHBRU010000001.1"/>
</dbReference>
<feature type="region of interest" description="Disordered" evidence="1">
    <location>
        <begin position="224"/>
        <end position="249"/>
    </location>
</feature>
<dbReference type="AlphaFoldDB" id="A0A2K2TIX0"/>
<evidence type="ECO:0000313" key="2">
    <source>
        <dbReference type="EMBL" id="PNV57964.1"/>
    </source>
</evidence>
<gene>
    <name evidence="2" type="ORF">C1Y38_05685</name>
</gene>
<feature type="compositionally biased region" description="Polar residues" evidence="1">
    <location>
        <begin position="224"/>
        <end position="243"/>
    </location>
</feature>
<dbReference type="Proteomes" id="UP000236514">
    <property type="component" value="Unassembled WGS sequence"/>
</dbReference>
<reference evidence="2 3" key="1">
    <citation type="submission" date="2018-01" db="EMBL/GenBank/DDBJ databases">
        <title>Draft genome sequence of the feruloyl esterase-producing strain Lactobacillus fermentum CRL 1446, isolated from artisanal goat milk cheese.</title>
        <authorList>
            <person name="Abeijon Mukdsi M.C."/>
            <person name="Saavedra L."/>
            <person name="Gauffin Cano M.P."/>
            <person name="Hebert E.M."/>
            <person name="Medina R.B."/>
        </authorList>
    </citation>
    <scope>NUCLEOTIDE SEQUENCE [LARGE SCALE GENOMIC DNA]</scope>
    <source>
        <strain evidence="2 3">CRL 1446</strain>
    </source>
</reference>
<evidence type="ECO:0000313" key="3">
    <source>
        <dbReference type="Proteomes" id="UP000236514"/>
    </source>
</evidence>
<organism evidence="2 3">
    <name type="scientific">Limosilactobacillus fermentum</name>
    <name type="common">Lactobacillus fermentum</name>
    <dbReference type="NCBI Taxonomy" id="1613"/>
    <lineage>
        <taxon>Bacteria</taxon>
        <taxon>Bacillati</taxon>
        <taxon>Bacillota</taxon>
        <taxon>Bacilli</taxon>
        <taxon>Lactobacillales</taxon>
        <taxon>Lactobacillaceae</taxon>
        <taxon>Limosilactobacillus</taxon>
    </lineage>
</organism>
<name>A0A2K2TIX0_LIMFE</name>
<proteinExistence type="predicted"/>
<comment type="caution">
    <text evidence="2">The sequence shown here is derived from an EMBL/GenBank/DDBJ whole genome shotgun (WGS) entry which is preliminary data.</text>
</comment>